<keyword evidence="2" id="KW-0378">Hydrolase</keyword>
<dbReference type="PANTHER" id="PTHR36844">
    <property type="entry name" value="PROTEASE PRSW"/>
    <property type="match status" value="1"/>
</dbReference>
<sequence length="280" mass="29802">MSPSCRTERSAGFQCGRPKFESMGKSDRSAPNWRWILVLTGTGVLYWLVLLSMVVTANPNLFPTLLLLGALVAPLTVLTYLNWPTGDSVVDGRLVAWVAVLSGVLGVLAAGVLEYATATQRSQWPMLTVAVIEETLKILVPIGALAFASRAVTDARAGLVIGVASGAGFAVLETMGYGFTTLLTSHSLAAVDQILLVRGVFAPACHLAWTGLLGASLWNFRTRPVGRALLGFVATYVVVVLLHALWDTLSASWLAHVLIAAVSVLLLVARERRIPSGAVR</sequence>
<evidence type="ECO:0000313" key="3">
    <source>
        <dbReference type="Proteomes" id="UP000386847"/>
    </source>
</evidence>
<dbReference type="Proteomes" id="UP000386847">
    <property type="component" value="Chromosome"/>
</dbReference>
<reference evidence="2 3" key="1">
    <citation type="submission" date="2019-10" db="EMBL/GenBank/DDBJ databases">
        <title>Genomic analysis of Raineyella sp. CBA3103.</title>
        <authorList>
            <person name="Roh S.W."/>
        </authorList>
    </citation>
    <scope>NUCLEOTIDE SEQUENCE [LARGE SCALE GENOMIC DNA]</scope>
    <source>
        <strain evidence="2 3">CBA3103</strain>
    </source>
</reference>
<keyword evidence="3" id="KW-1185">Reference proteome</keyword>
<dbReference type="GO" id="GO:0006508">
    <property type="term" value="P:proteolysis"/>
    <property type="evidence" value="ECO:0007669"/>
    <property type="project" value="UniProtKB-KW"/>
</dbReference>
<keyword evidence="1" id="KW-0472">Membrane</keyword>
<dbReference type="GO" id="GO:0008237">
    <property type="term" value="F:metallopeptidase activity"/>
    <property type="evidence" value="ECO:0007669"/>
    <property type="project" value="UniProtKB-KW"/>
</dbReference>
<feature type="transmembrane region" description="Helical" evidence="1">
    <location>
        <begin position="124"/>
        <end position="147"/>
    </location>
</feature>
<keyword evidence="1" id="KW-1133">Transmembrane helix</keyword>
<organism evidence="2 3">
    <name type="scientific">Raineyella fluvialis</name>
    <dbReference type="NCBI Taxonomy" id="2662261"/>
    <lineage>
        <taxon>Bacteria</taxon>
        <taxon>Bacillati</taxon>
        <taxon>Actinomycetota</taxon>
        <taxon>Actinomycetes</taxon>
        <taxon>Propionibacteriales</taxon>
        <taxon>Propionibacteriaceae</taxon>
        <taxon>Raineyella</taxon>
    </lineage>
</organism>
<feature type="transmembrane region" description="Helical" evidence="1">
    <location>
        <begin position="252"/>
        <end position="269"/>
    </location>
</feature>
<dbReference type="AlphaFoldDB" id="A0A5Q2FBR4"/>
<dbReference type="KEGG" id="rain:Rai3103_09315"/>
<proteinExistence type="predicted"/>
<protein>
    <submittedName>
        <fullName evidence="2">PrsW family intramembrane metalloprotease</fullName>
    </submittedName>
</protein>
<evidence type="ECO:0000313" key="2">
    <source>
        <dbReference type="EMBL" id="QGF23841.1"/>
    </source>
</evidence>
<keyword evidence="2" id="KW-0482">Metalloprotease</keyword>
<feature type="transmembrane region" description="Helical" evidence="1">
    <location>
        <begin position="94"/>
        <end position="118"/>
    </location>
</feature>
<feature type="transmembrane region" description="Helical" evidence="1">
    <location>
        <begin position="159"/>
        <end position="180"/>
    </location>
</feature>
<gene>
    <name evidence="2" type="ORF">Rai3103_09315</name>
</gene>
<evidence type="ECO:0000256" key="1">
    <source>
        <dbReference type="SAM" id="Phobius"/>
    </source>
</evidence>
<dbReference type="Pfam" id="PF13367">
    <property type="entry name" value="PrsW-protease"/>
    <property type="match status" value="1"/>
</dbReference>
<dbReference type="InterPro" id="IPR026898">
    <property type="entry name" value="PrsW"/>
</dbReference>
<keyword evidence="2" id="KW-0645">Protease</keyword>
<feature type="transmembrane region" description="Helical" evidence="1">
    <location>
        <begin position="61"/>
        <end position="82"/>
    </location>
</feature>
<dbReference type="PANTHER" id="PTHR36844:SF1">
    <property type="entry name" value="PROTEASE PRSW"/>
    <property type="match status" value="1"/>
</dbReference>
<feature type="transmembrane region" description="Helical" evidence="1">
    <location>
        <begin position="35"/>
        <end position="55"/>
    </location>
</feature>
<keyword evidence="1" id="KW-0812">Transmembrane</keyword>
<feature type="transmembrane region" description="Helical" evidence="1">
    <location>
        <begin position="227"/>
        <end position="246"/>
    </location>
</feature>
<dbReference type="EMBL" id="CP045725">
    <property type="protein sequence ID" value="QGF23841.1"/>
    <property type="molecule type" value="Genomic_DNA"/>
</dbReference>
<name>A0A5Q2FBR4_9ACTN</name>
<accession>A0A5Q2FBR4</accession>
<feature type="transmembrane region" description="Helical" evidence="1">
    <location>
        <begin position="200"/>
        <end position="220"/>
    </location>
</feature>